<sequence length="336" mass="36673">MVDISSIRQSNQHLDTSSVPQVAVLVGGTAGIGKITLGEIAGHGTSFKAYVIVRKASAGSAKQYFEELQKANPNTKVILVEGEISLLSEVKRICDHIKTLGSQIDLLFMTTGYAPFGGRQNTPEGLDTSHSLELYARICFVENLLPLLRTSGKARVVSVHSGGLESASRLDTNDLNFEKPGAFGGIATQLHMGIMGTLTLERLAEKKENQSIVFIHSYPGIVRTGNLFRGWGEGSWGPWLCGVFFDPILMLFAFSLKESAERYLYQITSGTFGGKGPTLPGIAGRTTRGENTGGLFLVIKHCDAVMNEKKLAQLRVTAQHIVWEKVYNIISPYIYY</sequence>
<protein>
    <recommendedName>
        <fullName evidence="4">NAD(P)-binding protein</fullName>
    </recommendedName>
</protein>
<comment type="caution">
    <text evidence="2">The sequence shown here is derived from an EMBL/GenBank/DDBJ whole genome shotgun (WGS) entry which is preliminary data.</text>
</comment>
<dbReference type="GO" id="GO:0016491">
    <property type="term" value="F:oxidoreductase activity"/>
    <property type="evidence" value="ECO:0007669"/>
    <property type="project" value="UniProtKB-KW"/>
</dbReference>
<evidence type="ECO:0000313" key="2">
    <source>
        <dbReference type="EMBL" id="KAJ4366861.1"/>
    </source>
</evidence>
<dbReference type="EMBL" id="JAPEUY010000013">
    <property type="protein sequence ID" value="KAJ4366861.1"/>
    <property type="molecule type" value="Genomic_DNA"/>
</dbReference>
<name>A0A9W9CK60_9PLEO</name>
<dbReference type="PANTHER" id="PTHR47534">
    <property type="entry name" value="YALI0E05731P"/>
    <property type="match status" value="1"/>
</dbReference>
<dbReference type="OrthoDB" id="2898509at2759"/>
<evidence type="ECO:0008006" key="4">
    <source>
        <dbReference type="Google" id="ProtNLM"/>
    </source>
</evidence>
<proteinExistence type="predicted"/>
<keyword evidence="1" id="KW-0560">Oxidoreductase</keyword>
<keyword evidence="3" id="KW-1185">Reference proteome</keyword>
<dbReference type="InterPro" id="IPR036291">
    <property type="entry name" value="NAD(P)-bd_dom_sf"/>
</dbReference>
<dbReference type="PANTHER" id="PTHR47534:SF3">
    <property type="entry name" value="ALCOHOL DEHYDROGENASE-LIKE C-TERMINAL DOMAIN-CONTAINING PROTEIN"/>
    <property type="match status" value="1"/>
</dbReference>
<organism evidence="2 3">
    <name type="scientific">Neocucurbitaria cava</name>
    <dbReference type="NCBI Taxonomy" id="798079"/>
    <lineage>
        <taxon>Eukaryota</taxon>
        <taxon>Fungi</taxon>
        <taxon>Dikarya</taxon>
        <taxon>Ascomycota</taxon>
        <taxon>Pezizomycotina</taxon>
        <taxon>Dothideomycetes</taxon>
        <taxon>Pleosporomycetidae</taxon>
        <taxon>Pleosporales</taxon>
        <taxon>Pleosporineae</taxon>
        <taxon>Cucurbitariaceae</taxon>
        <taxon>Neocucurbitaria</taxon>
    </lineage>
</organism>
<dbReference type="Pfam" id="PF00106">
    <property type="entry name" value="adh_short"/>
    <property type="match status" value="1"/>
</dbReference>
<evidence type="ECO:0000256" key="1">
    <source>
        <dbReference type="ARBA" id="ARBA00023002"/>
    </source>
</evidence>
<gene>
    <name evidence="2" type="ORF">N0V83_007389</name>
</gene>
<evidence type="ECO:0000313" key="3">
    <source>
        <dbReference type="Proteomes" id="UP001140560"/>
    </source>
</evidence>
<accession>A0A9W9CK60</accession>
<dbReference type="AlphaFoldDB" id="A0A9W9CK60"/>
<dbReference type="SUPFAM" id="SSF51735">
    <property type="entry name" value="NAD(P)-binding Rossmann-fold domains"/>
    <property type="match status" value="1"/>
</dbReference>
<dbReference type="Proteomes" id="UP001140560">
    <property type="component" value="Unassembled WGS sequence"/>
</dbReference>
<dbReference type="InterPro" id="IPR052228">
    <property type="entry name" value="Sec_Metab_Biosynth_Oxidored"/>
</dbReference>
<reference evidence="2" key="1">
    <citation type="submission" date="2022-10" db="EMBL/GenBank/DDBJ databases">
        <title>Tapping the CABI collections for fungal endophytes: first genome assemblies for Collariella, Neodidymelliopsis, Ascochyta clinopodiicola, Didymella pomorum, Didymosphaeria variabile, Neocosmospora piperis and Neocucurbitaria cava.</title>
        <authorList>
            <person name="Hill R."/>
        </authorList>
    </citation>
    <scope>NUCLEOTIDE SEQUENCE</scope>
    <source>
        <strain evidence="2">IMI 356814</strain>
    </source>
</reference>
<dbReference type="InterPro" id="IPR002347">
    <property type="entry name" value="SDR_fam"/>
</dbReference>
<dbReference type="Gene3D" id="3.40.50.720">
    <property type="entry name" value="NAD(P)-binding Rossmann-like Domain"/>
    <property type="match status" value="1"/>
</dbReference>